<reference evidence="3" key="1">
    <citation type="submission" date="2020-06" db="EMBL/GenBank/DDBJ databases">
        <title>WGS assembly of Ceratodon purpureus strain R40.</title>
        <authorList>
            <person name="Carey S.B."/>
            <person name="Jenkins J."/>
            <person name="Shu S."/>
            <person name="Lovell J.T."/>
            <person name="Sreedasyam A."/>
            <person name="Maumus F."/>
            <person name="Tiley G.P."/>
            <person name="Fernandez-Pozo N."/>
            <person name="Barry K."/>
            <person name="Chen C."/>
            <person name="Wang M."/>
            <person name="Lipzen A."/>
            <person name="Daum C."/>
            <person name="Saski C.A."/>
            <person name="Payton A.C."/>
            <person name="Mcbreen J.C."/>
            <person name="Conrad R.E."/>
            <person name="Kollar L.M."/>
            <person name="Olsson S."/>
            <person name="Huttunen S."/>
            <person name="Landis J.B."/>
            <person name="Wickett N.J."/>
            <person name="Johnson M.G."/>
            <person name="Rensing S.A."/>
            <person name="Grimwood J."/>
            <person name="Schmutz J."/>
            <person name="Mcdaniel S.F."/>
        </authorList>
    </citation>
    <scope>NUCLEOTIDE SEQUENCE</scope>
    <source>
        <strain evidence="3">R40</strain>
    </source>
</reference>
<dbReference type="SMART" id="SM00028">
    <property type="entry name" value="TPR"/>
    <property type="match status" value="3"/>
</dbReference>
<dbReference type="InterPro" id="IPR036249">
    <property type="entry name" value="Thioredoxin-like_sf"/>
</dbReference>
<feature type="compositionally biased region" description="Basic and acidic residues" evidence="2">
    <location>
        <begin position="67"/>
        <end position="78"/>
    </location>
</feature>
<keyword evidence="4" id="KW-1185">Reference proteome</keyword>
<dbReference type="PANTHER" id="PTHR47682">
    <property type="entry name" value="TETRATRICOPEPTIDE REPEAT (TPR)-CONTAINING PROTEIN"/>
    <property type="match status" value="1"/>
</dbReference>
<gene>
    <name evidence="3" type="ORF">KC19_3G249100</name>
</gene>
<accession>A0A8T0IQB7</accession>
<dbReference type="PROSITE" id="PS50005">
    <property type="entry name" value="TPR"/>
    <property type="match status" value="1"/>
</dbReference>
<evidence type="ECO:0000313" key="3">
    <source>
        <dbReference type="EMBL" id="KAG0584991.1"/>
    </source>
</evidence>
<proteinExistence type="predicted"/>
<dbReference type="CDD" id="cd02980">
    <property type="entry name" value="TRX_Fd_family"/>
    <property type="match status" value="1"/>
</dbReference>
<keyword evidence="1" id="KW-0802">TPR repeat</keyword>
<dbReference type="Proteomes" id="UP000822688">
    <property type="component" value="Chromosome 3"/>
</dbReference>
<dbReference type="Gene3D" id="1.25.40.10">
    <property type="entry name" value="Tetratricopeptide repeat domain"/>
    <property type="match status" value="1"/>
</dbReference>
<protein>
    <submittedName>
        <fullName evidence="3">Uncharacterized protein</fullName>
    </submittedName>
</protein>
<dbReference type="Gene3D" id="3.40.30.10">
    <property type="entry name" value="Glutaredoxin"/>
    <property type="match status" value="1"/>
</dbReference>
<dbReference type="AlphaFoldDB" id="A0A8T0IQB7"/>
<sequence>MAVAGLATAGQLLVVCLEHSCSYSKARSNSEHKPPSRGFSSLGALRFCNDERRGRRRGSSRASGIRADARRDSEQHMRDQQHEIRVCINKTCRKSGSLETLDVIRSLAPPNVTVESCSCIGKCGNGPNLVILPAEMMVSHCNTAAHAARLLALQCGASDPENNLKALDLKQQANKAFERGSLLEAEQLYTQAIELNPSGGLHFIYANRSALKLAQGNFQGALQDAQEAERIAPKWAQAFVRQADALSGMGEVESALNALSTALRLDPLLRRSKGFQAKTRDLQSKLATASAST</sequence>
<dbReference type="InterPro" id="IPR019734">
    <property type="entry name" value="TPR_rpt"/>
</dbReference>
<feature type="region of interest" description="Disordered" evidence="2">
    <location>
        <begin position="52"/>
        <end position="78"/>
    </location>
</feature>
<dbReference type="SUPFAM" id="SSF52833">
    <property type="entry name" value="Thioredoxin-like"/>
    <property type="match status" value="1"/>
</dbReference>
<evidence type="ECO:0000313" key="4">
    <source>
        <dbReference type="Proteomes" id="UP000822688"/>
    </source>
</evidence>
<evidence type="ECO:0000256" key="1">
    <source>
        <dbReference type="PROSITE-ProRule" id="PRU00339"/>
    </source>
</evidence>
<dbReference type="PANTHER" id="PTHR47682:SF1">
    <property type="entry name" value="TETRATRICOPEPTIDE REPEAT (TPR)-CONTAINING PROTEIN"/>
    <property type="match status" value="1"/>
</dbReference>
<comment type="caution">
    <text evidence="3">The sequence shown here is derived from an EMBL/GenBank/DDBJ whole genome shotgun (WGS) entry which is preliminary data.</text>
</comment>
<dbReference type="EMBL" id="CM026423">
    <property type="protein sequence ID" value="KAG0584991.1"/>
    <property type="molecule type" value="Genomic_DNA"/>
</dbReference>
<dbReference type="SUPFAM" id="SSF48452">
    <property type="entry name" value="TPR-like"/>
    <property type="match status" value="1"/>
</dbReference>
<evidence type="ECO:0000256" key="2">
    <source>
        <dbReference type="SAM" id="MobiDB-lite"/>
    </source>
</evidence>
<name>A0A8T0IQB7_CERPU</name>
<organism evidence="3 4">
    <name type="scientific">Ceratodon purpureus</name>
    <name type="common">Fire moss</name>
    <name type="synonym">Dicranum purpureum</name>
    <dbReference type="NCBI Taxonomy" id="3225"/>
    <lineage>
        <taxon>Eukaryota</taxon>
        <taxon>Viridiplantae</taxon>
        <taxon>Streptophyta</taxon>
        <taxon>Embryophyta</taxon>
        <taxon>Bryophyta</taxon>
        <taxon>Bryophytina</taxon>
        <taxon>Bryopsida</taxon>
        <taxon>Dicranidae</taxon>
        <taxon>Pseudoditrichales</taxon>
        <taxon>Ditrichaceae</taxon>
        <taxon>Ceratodon</taxon>
    </lineage>
</organism>
<feature type="repeat" description="TPR" evidence="1">
    <location>
        <begin position="236"/>
        <end position="269"/>
    </location>
</feature>
<dbReference type="InterPro" id="IPR011990">
    <property type="entry name" value="TPR-like_helical_dom_sf"/>
</dbReference>